<feature type="transmembrane region" description="Helical" evidence="1">
    <location>
        <begin position="290"/>
        <end position="308"/>
    </location>
</feature>
<evidence type="ECO:0000259" key="2">
    <source>
        <dbReference type="Pfam" id="PF23021"/>
    </source>
</evidence>
<feature type="transmembrane region" description="Helical" evidence="1">
    <location>
        <begin position="89"/>
        <end position="108"/>
    </location>
</feature>
<dbReference type="GO" id="GO:0006506">
    <property type="term" value="P:GPI anchor biosynthetic process"/>
    <property type="evidence" value="ECO:0007669"/>
    <property type="project" value="TreeGrafter"/>
</dbReference>
<dbReference type="PANTHER" id="PTHR14859">
    <property type="entry name" value="CALCOFLUOR WHITE HYPERSENSITIVE PROTEIN PRECURSOR"/>
    <property type="match status" value="1"/>
</dbReference>
<dbReference type="PANTHER" id="PTHR14859:SF1">
    <property type="entry name" value="PGAP2-INTERACTING PROTEIN"/>
    <property type="match status" value="1"/>
</dbReference>
<dbReference type="SUPFAM" id="SSF56219">
    <property type="entry name" value="DNase I-like"/>
    <property type="match status" value="1"/>
</dbReference>
<feature type="transmembrane region" description="Helical" evidence="1">
    <location>
        <begin position="402"/>
        <end position="419"/>
    </location>
</feature>
<feature type="transmembrane region" description="Helical" evidence="1">
    <location>
        <begin position="320"/>
        <end position="340"/>
    </location>
</feature>
<dbReference type="GO" id="GO:0016020">
    <property type="term" value="C:membrane"/>
    <property type="evidence" value="ECO:0007669"/>
    <property type="project" value="GOC"/>
</dbReference>
<gene>
    <name evidence="5" type="ORF">BB560_006881</name>
</gene>
<dbReference type="InterPro" id="IPR051916">
    <property type="entry name" value="GPI-anchor_lipid_remodeler"/>
</dbReference>
<dbReference type="Gene3D" id="3.60.10.10">
    <property type="entry name" value="Endonuclease/exonuclease/phosphatase"/>
    <property type="match status" value="1"/>
</dbReference>
<dbReference type="InterPro" id="IPR036691">
    <property type="entry name" value="Endo/exonu/phosph_ase_sf"/>
</dbReference>
<feature type="transmembrane region" description="Helical" evidence="1">
    <location>
        <begin position="42"/>
        <end position="61"/>
    </location>
</feature>
<dbReference type="Pfam" id="PF23021">
    <property type="entry name" value="6TM_2nd_PGAP2IP"/>
    <property type="match status" value="1"/>
</dbReference>
<dbReference type="GO" id="GO:0031505">
    <property type="term" value="P:fungal-type cell wall organization"/>
    <property type="evidence" value="ECO:0007669"/>
    <property type="project" value="TreeGrafter"/>
</dbReference>
<dbReference type="InterPro" id="IPR053911">
    <property type="entry name" value="PGAP2IP_TM_2nd"/>
</dbReference>
<feature type="transmembrane region" description="Helical" evidence="1">
    <location>
        <begin position="197"/>
        <end position="221"/>
    </location>
</feature>
<name>A0A2T9Y0I5_9FUNG</name>
<keyword evidence="1" id="KW-1133">Transmembrane helix</keyword>
<feature type="domain" description="PGAP2IP C-terminal nuclease-like" evidence="4">
    <location>
        <begin position="434"/>
        <end position="667"/>
    </location>
</feature>
<dbReference type="STRING" id="133381.A0A2T9Y0I5"/>
<keyword evidence="1" id="KW-0812">Transmembrane</keyword>
<feature type="transmembrane region" description="Helical" evidence="1">
    <location>
        <begin position="241"/>
        <end position="260"/>
    </location>
</feature>
<feature type="transmembrane region" description="Helical" evidence="1">
    <location>
        <begin position="267"/>
        <end position="284"/>
    </location>
</feature>
<feature type="transmembrane region" description="Helical" evidence="1">
    <location>
        <begin position="12"/>
        <end position="30"/>
    </location>
</feature>
<evidence type="ECO:0000256" key="1">
    <source>
        <dbReference type="SAM" id="Phobius"/>
    </source>
</evidence>
<evidence type="ECO:0008006" key="7">
    <source>
        <dbReference type="Google" id="ProtNLM"/>
    </source>
</evidence>
<reference evidence="5 6" key="1">
    <citation type="journal article" date="2018" name="MBio">
        <title>Comparative Genomics Reveals the Core Gene Toolbox for the Fungus-Insect Symbiosis.</title>
        <authorList>
            <person name="Wang Y."/>
            <person name="Stata M."/>
            <person name="Wang W."/>
            <person name="Stajich J.E."/>
            <person name="White M.M."/>
            <person name="Moncalvo J.M."/>
        </authorList>
    </citation>
    <scope>NUCLEOTIDE SEQUENCE [LARGE SCALE GENOMIC DNA]</scope>
    <source>
        <strain evidence="5 6">SC-DP-2</strain>
    </source>
</reference>
<keyword evidence="6" id="KW-1185">Reference proteome</keyword>
<comment type="caution">
    <text evidence="5">The sequence shown here is derived from an EMBL/GenBank/DDBJ whole genome shotgun (WGS) entry which is preliminary data.</text>
</comment>
<dbReference type="GO" id="GO:0005783">
    <property type="term" value="C:endoplasmic reticulum"/>
    <property type="evidence" value="ECO:0007669"/>
    <property type="project" value="TreeGrafter"/>
</dbReference>
<sequence length="705" mass="79366">MTTRNFLVDTYFSFLFWTAFTGLGVCVWYFPLWSMGLSGYEALLFTNLFSSILGISSILSFLSSSKKISSLLLLPGLFAYMFPDPVVRFSIVGVSFGLACIWLGTKLIPDSPITRGRLAAEINVLLSGLILSLIVRMACFTNNPFWPIMNEYNGGWNRLGLFLAIVSYASIFLRKSSVPELDSKHKKPLIETPSSKAFNRAWFVAALGLGAWIFLVNSIFTETSTLGRWTWDGFPNTGPKPVPWSALVLTAMTIGCSIGNNFGFTTSLVWWCAASAGAYSITFISGWSSFLLGLILGAYATSIAPALLTLVSKCPKGRTLFTAFMFYNILVFAHVYVVAYEFVPGGFLLRERTWVVMTMTMLPLFSASRLARKLVLKSNSASSKAPQINNSEVFENKGTSRGIMWFMVVIGWIIMYWRTPTAAQTPKPFHPEERLLTSAIWTIHFDIDNDMWSAEHKILEAVRDLEPDVIGFLESDTERIIMGSRDWTQYVAEKLNYYVDYGPSPRKHTWGCAMLSKFPIKRSSHHLLPSPVGELACAIYATLDVHGRDVDVVISHNGQEENLLDRQLQTTELARIIKNSNNPIVFTGYVVTKPFGEIYDILINGGQIHDVDESDDDRWCQYIAYRGLKRIGYARISRGTITDTEIQAAKFVVPKPQEDISAWKPSSVRVQESDYSPAHHFPTIFRGKGVREHFYHVFSEPRYYD</sequence>
<evidence type="ECO:0000259" key="3">
    <source>
        <dbReference type="Pfam" id="PF23022"/>
    </source>
</evidence>
<feature type="domain" description="PGAP2IP first transmembrane" evidence="3">
    <location>
        <begin position="14"/>
        <end position="168"/>
    </location>
</feature>
<dbReference type="InterPro" id="IPR057315">
    <property type="entry name" value="Exo_endo_phos_PGAP2IP_C"/>
</dbReference>
<dbReference type="InterPro" id="IPR053912">
    <property type="entry name" value="PGAP2IP_TM_1nd"/>
</dbReference>
<evidence type="ECO:0000313" key="6">
    <source>
        <dbReference type="Proteomes" id="UP000245609"/>
    </source>
</evidence>
<feature type="transmembrane region" description="Helical" evidence="1">
    <location>
        <begin position="352"/>
        <end position="371"/>
    </location>
</feature>
<evidence type="ECO:0000259" key="4">
    <source>
        <dbReference type="Pfam" id="PF23226"/>
    </source>
</evidence>
<dbReference type="Proteomes" id="UP000245609">
    <property type="component" value="Unassembled WGS sequence"/>
</dbReference>
<feature type="transmembrane region" description="Helical" evidence="1">
    <location>
        <begin position="120"/>
        <end position="138"/>
    </location>
</feature>
<dbReference type="AlphaFoldDB" id="A0A2T9Y0I5"/>
<feature type="domain" description="PGAP2IP second transmembrane" evidence="2">
    <location>
        <begin position="201"/>
        <end position="365"/>
    </location>
</feature>
<evidence type="ECO:0000313" key="5">
    <source>
        <dbReference type="EMBL" id="PVU85859.1"/>
    </source>
</evidence>
<proteinExistence type="predicted"/>
<dbReference type="Pfam" id="PF23226">
    <property type="entry name" value="Exo_endo_phos_PGAP2IP"/>
    <property type="match status" value="1"/>
</dbReference>
<dbReference type="Pfam" id="PF23022">
    <property type="entry name" value="6TM_1st_PGAP2IP"/>
    <property type="match status" value="1"/>
</dbReference>
<dbReference type="EMBL" id="MBFS01003594">
    <property type="protein sequence ID" value="PVU85859.1"/>
    <property type="molecule type" value="Genomic_DNA"/>
</dbReference>
<protein>
    <recommendedName>
        <fullName evidence="7">Endonuclease/exonuclease/phosphatase domain-containing protein</fullName>
    </recommendedName>
</protein>
<keyword evidence="1" id="KW-0472">Membrane</keyword>
<organism evidence="5 6">
    <name type="scientific">Smittium megazygosporum</name>
    <dbReference type="NCBI Taxonomy" id="133381"/>
    <lineage>
        <taxon>Eukaryota</taxon>
        <taxon>Fungi</taxon>
        <taxon>Fungi incertae sedis</taxon>
        <taxon>Zoopagomycota</taxon>
        <taxon>Kickxellomycotina</taxon>
        <taxon>Harpellomycetes</taxon>
        <taxon>Harpellales</taxon>
        <taxon>Legeriomycetaceae</taxon>
        <taxon>Smittium</taxon>
    </lineage>
</organism>
<dbReference type="OrthoDB" id="68581at2759"/>
<accession>A0A2T9Y0I5</accession>